<dbReference type="EMBL" id="CP018477">
    <property type="protein sequence ID" value="ASV75791.1"/>
    <property type="molecule type" value="Genomic_DNA"/>
</dbReference>
<dbReference type="GO" id="GO:0030163">
    <property type="term" value="P:protein catabolic process"/>
    <property type="evidence" value="ECO:0007669"/>
    <property type="project" value="InterPro"/>
</dbReference>
<dbReference type="Proteomes" id="UP000215086">
    <property type="component" value="Chromosome"/>
</dbReference>
<protein>
    <recommendedName>
        <fullName evidence="1">Adaptor protein ClpS core domain-containing protein</fullName>
    </recommendedName>
</protein>
<dbReference type="OrthoDB" id="286350at2"/>
<keyword evidence="3" id="KW-1185">Reference proteome</keyword>
<proteinExistence type="predicted"/>
<dbReference type="InterPro" id="IPR022935">
    <property type="entry name" value="ClpS"/>
</dbReference>
<evidence type="ECO:0000313" key="2">
    <source>
        <dbReference type="EMBL" id="ASV75791.1"/>
    </source>
</evidence>
<dbReference type="PANTHER" id="PTHR33473">
    <property type="entry name" value="ATP-DEPENDENT CLP PROTEASE ADAPTER PROTEIN CLPS1, CHLOROPLASTIC"/>
    <property type="match status" value="1"/>
</dbReference>
<dbReference type="RefSeq" id="WP_095415745.1">
    <property type="nucleotide sequence ID" value="NZ_CP018477.1"/>
</dbReference>
<accession>A0A286RIK6</accession>
<dbReference type="PANTHER" id="PTHR33473:SF17">
    <property type="entry name" value="ATP-DEPENDENT CLP PROTEASE ADAPTER PROTEIN CLPS1, CHLOROPLASTIC"/>
    <property type="match status" value="1"/>
</dbReference>
<gene>
    <name evidence="2" type="ORF">THTE_3189</name>
</gene>
<dbReference type="InterPro" id="IPR014719">
    <property type="entry name" value="Ribosomal_bL12_C/ClpS-like"/>
</dbReference>
<dbReference type="Pfam" id="PF02617">
    <property type="entry name" value="ClpS"/>
    <property type="match status" value="1"/>
</dbReference>
<dbReference type="AlphaFoldDB" id="A0A286RIK6"/>
<organism evidence="2 3">
    <name type="scientific">Thermogutta terrifontis</name>
    <dbReference type="NCBI Taxonomy" id="1331910"/>
    <lineage>
        <taxon>Bacteria</taxon>
        <taxon>Pseudomonadati</taxon>
        <taxon>Planctomycetota</taxon>
        <taxon>Planctomycetia</taxon>
        <taxon>Pirellulales</taxon>
        <taxon>Thermoguttaceae</taxon>
        <taxon>Thermogutta</taxon>
    </lineage>
</organism>
<dbReference type="InterPro" id="IPR003769">
    <property type="entry name" value="ClpS_core"/>
</dbReference>
<name>A0A286RIK6_9BACT</name>
<sequence>MSNQEKSGESVTTLVQVLPKKKRRKKPRIQHVPRYHVVLWNDDDHTYDYVIRMLMQLFGYSFTKAYLMAEEVDKTGRCIVLTTTKEHAELKRDQIHAFGRDPLVKECRGSMTATIEPAE</sequence>
<feature type="domain" description="Adaptor protein ClpS core" evidence="1">
    <location>
        <begin position="32"/>
        <end position="100"/>
    </location>
</feature>
<reference evidence="2 3" key="1">
    <citation type="journal article" name="Front. Microbiol.">
        <title>Sugar Metabolism of the First Thermophilic Planctomycete Thermogutta terrifontis: Comparative Genomic and Transcriptomic Approaches.</title>
        <authorList>
            <person name="Elcheninov A.G."/>
            <person name="Menzel P."/>
            <person name="Gudbergsdottir S.R."/>
            <person name="Slesarev A.I."/>
            <person name="Kadnikov V.V."/>
            <person name="Krogh A."/>
            <person name="Bonch-Osmolovskaya E.A."/>
            <person name="Peng X."/>
            <person name="Kublanov I.V."/>
        </authorList>
    </citation>
    <scope>NUCLEOTIDE SEQUENCE [LARGE SCALE GENOMIC DNA]</scope>
    <source>
        <strain evidence="2 3">R1</strain>
    </source>
</reference>
<dbReference type="SUPFAM" id="SSF54736">
    <property type="entry name" value="ClpS-like"/>
    <property type="match status" value="1"/>
</dbReference>
<dbReference type="Gene3D" id="3.30.1390.10">
    <property type="match status" value="1"/>
</dbReference>
<dbReference type="GO" id="GO:0006508">
    <property type="term" value="P:proteolysis"/>
    <property type="evidence" value="ECO:0007669"/>
    <property type="project" value="InterPro"/>
</dbReference>
<dbReference type="KEGG" id="ttf:THTE_3189"/>
<evidence type="ECO:0000313" key="3">
    <source>
        <dbReference type="Proteomes" id="UP000215086"/>
    </source>
</evidence>
<evidence type="ECO:0000259" key="1">
    <source>
        <dbReference type="Pfam" id="PF02617"/>
    </source>
</evidence>